<name>A0A061B6E2_CYBFA</name>
<evidence type="ECO:0000256" key="2">
    <source>
        <dbReference type="ARBA" id="ARBA00022980"/>
    </source>
</evidence>
<dbReference type="GO" id="GO:0022625">
    <property type="term" value="C:cytosolic large ribosomal subunit"/>
    <property type="evidence" value="ECO:0007669"/>
    <property type="project" value="TreeGrafter"/>
</dbReference>
<dbReference type="SUPFAM" id="SSF54575">
    <property type="entry name" value="Ribosomal protein L31e"/>
    <property type="match status" value="1"/>
</dbReference>
<accession>A0A061B6E2</accession>
<dbReference type="PROSITE" id="PS01144">
    <property type="entry name" value="RIBOSOMAL_L31E"/>
    <property type="match status" value="1"/>
</dbReference>
<dbReference type="InterPro" id="IPR000054">
    <property type="entry name" value="Ribosomal_eL31"/>
</dbReference>
<dbReference type="SMART" id="SM01380">
    <property type="entry name" value="Ribosomal_L31e"/>
    <property type="match status" value="1"/>
</dbReference>
<evidence type="ECO:0000256" key="1">
    <source>
        <dbReference type="ARBA" id="ARBA00010808"/>
    </source>
</evidence>
<keyword evidence="3" id="KW-0687">Ribonucleoprotein</keyword>
<reference evidence="5" key="3">
    <citation type="submission" date="2017-01" db="EMBL/GenBank/DDBJ databases">
        <authorList>
            <person name="Mah S.A."/>
            <person name="Swanson W.J."/>
            <person name="Moy G.W."/>
            <person name="Vacquier V.D."/>
        </authorList>
    </citation>
    <scope>NUCLEOTIDE SEQUENCE [LARGE SCALE GENOMIC DNA]</scope>
    <source>
        <strain evidence="5">65</strain>
    </source>
</reference>
<dbReference type="PANTHER" id="PTHR10956">
    <property type="entry name" value="60S RIBOSOMAL PROTEIN L31"/>
    <property type="match status" value="1"/>
</dbReference>
<dbReference type="VEuPathDB" id="FungiDB:BON22_2962"/>
<protein>
    <submittedName>
        <fullName evidence="4">CYFA0S11e03532g1_1</fullName>
    </submittedName>
</protein>
<dbReference type="Pfam" id="PF01198">
    <property type="entry name" value="Ribosomal_L31e"/>
    <property type="match status" value="1"/>
</dbReference>
<dbReference type="OMA" id="EVWKQGI"/>
<sequence length="119" mass="13690">MSSNRSALKDVVTREYTINLHKRLHGVSFKQKAPKAIKEVKKFAQKQLGTSDVRVDPKLNQEIWKRGIKGVPFRLRVRISRRRNEEEDAAEKLFSYVEPVEVASVKGLNTVVVEEEEEA</sequence>
<reference evidence="6" key="2">
    <citation type="journal article" date="2017" name="Genome Announc.">
        <title>Genome sequences of Cyberlindnera fabianii 65, Pichia kudriavzevii 129, and Saccharomyces cerevisiae 131 isolated from fermented masau fruits in Zimbabwe.</title>
        <authorList>
            <person name="van Rijswijck I.M.H."/>
            <person name="Derks M.F.L."/>
            <person name="Abee T."/>
            <person name="de Ridder D."/>
            <person name="Smid E.J."/>
        </authorList>
    </citation>
    <scope>NUCLEOTIDE SEQUENCE [LARGE SCALE GENOMIC DNA]</scope>
    <source>
        <strain evidence="6">65</strain>
    </source>
</reference>
<dbReference type="OrthoDB" id="9739313at2759"/>
<dbReference type="AlphaFoldDB" id="A0A061B6E2"/>
<keyword evidence="2" id="KW-0689">Ribosomal protein</keyword>
<evidence type="ECO:0000313" key="4">
    <source>
        <dbReference type="EMBL" id="CDR43299.1"/>
    </source>
</evidence>
<comment type="similarity">
    <text evidence="1">Belongs to the eukaryotic ribosomal protein eL31 family.</text>
</comment>
<organism evidence="4">
    <name type="scientific">Cyberlindnera fabianii</name>
    <name type="common">Yeast</name>
    <name type="synonym">Hansenula fabianii</name>
    <dbReference type="NCBI Taxonomy" id="36022"/>
    <lineage>
        <taxon>Eukaryota</taxon>
        <taxon>Fungi</taxon>
        <taxon>Dikarya</taxon>
        <taxon>Ascomycota</taxon>
        <taxon>Saccharomycotina</taxon>
        <taxon>Saccharomycetes</taxon>
        <taxon>Phaffomycetales</taxon>
        <taxon>Phaffomycetaceae</taxon>
        <taxon>Cyberlindnera</taxon>
    </lineage>
</organism>
<dbReference type="EMBL" id="LK052896">
    <property type="protein sequence ID" value="CDR43299.1"/>
    <property type="molecule type" value="Genomic_DNA"/>
</dbReference>
<gene>
    <name evidence="5" type="ORF">BON22_2962</name>
    <name evidence="4" type="ORF">CYFA0S_11e03532g</name>
</gene>
<dbReference type="Proteomes" id="UP000189513">
    <property type="component" value="Unassembled WGS sequence"/>
</dbReference>
<reference evidence="4" key="1">
    <citation type="journal article" date="2014" name="Genome Announc.">
        <title>Genome sequence of the yeast Cyberlindnera fabianii (Hansenula fabianii).</title>
        <authorList>
            <person name="Freel K.C."/>
            <person name="Sarilar V."/>
            <person name="Neuveglise C."/>
            <person name="Devillers H."/>
            <person name="Friedrich A."/>
            <person name="Schacherer J."/>
        </authorList>
    </citation>
    <scope>NUCLEOTIDE SEQUENCE</scope>
    <source>
        <strain evidence="4">YJS4271</strain>
    </source>
</reference>
<evidence type="ECO:0000313" key="6">
    <source>
        <dbReference type="Proteomes" id="UP000189513"/>
    </source>
</evidence>
<dbReference type="PANTHER" id="PTHR10956:SF0">
    <property type="entry name" value="60S RIBOSOMAL PROTEIN L31"/>
    <property type="match status" value="1"/>
</dbReference>
<dbReference type="GO" id="GO:0002181">
    <property type="term" value="P:cytoplasmic translation"/>
    <property type="evidence" value="ECO:0007669"/>
    <property type="project" value="TreeGrafter"/>
</dbReference>
<dbReference type="STRING" id="36022.A0A061B6E2"/>
<dbReference type="CDD" id="cd00463">
    <property type="entry name" value="Ribosomal_L31e"/>
    <property type="match status" value="1"/>
</dbReference>
<dbReference type="FunFam" id="3.10.440.10:FF:000001">
    <property type="entry name" value="60S ribosomal protein L31"/>
    <property type="match status" value="1"/>
</dbReference>
<dbReference type="InterPro" id="IPR020052">
    <property type="entry name" value="Ribosomal_eL31_CS"/>
</dbReference>
<evidence type="ECO:0000256" key="3">
    <source>
        <dbReference type="ARBA" id="ARBA00023274"/>
    </source>
</evidence>
<dbReference type="EMBL" id="MPUK01000005">
    <property type="protein sequence ID" value="ONH66948.1"/>
    <property type="molecule type" value="Genomic_DNA"/>
</dbReference>
<dbReference type="GO" id="GO:0003735">
    <property type="term" value="F:structural constituent of ribosome"/>
    <property type="evidence" value="ECO:0007669"/>
    <property type="project" value="InterPro"/>
</dbReference>
<evidence type="ECO:0000313" key="5">
    <source>
        <dbReference type="EMBL" id="ONH66948.1"/>
    </source>
</evidence>
<dbReference type="Gene3D" id="3.10.440.10">
    <property type="match status" value="1"/>
</dbReference>
<keyword evidence="6" id="KW-1185">Reference proteome</keyword>
<proteinExistence type="inferred from homology"/>
<dbReference type="InterPro" id="IPR023621">
    <property type="entry name" value="Ribosomal_eL31_dom_sf"/>
</dbReference>